<protein>
    <submittedName>
        <fullName evidence="2">Uncharacterized protein</fullName>
    </submittedName>
</protein>
<feature type="region of interest" description="Disordered" evidence="1">
    <location>
        <begin position="37"/>
        <end position="62"/>
    </location>
</feature>
<gene>
    <name evidence="2" type="ORF">PLEPLA_LOCUS19949</name>
</gene>
<dbReference type="AlphaFoldDB" id="A0A9N7UK97"/>
<comment type="caution">
    <text evidence="2">The sequence shown here is derived from an EMBL/GenBank/DDBJ whole genome shotgun (WGS) entry which is preliminary data.</text>
</comment>
<feature type="compositionally biased region" description="Basic residues" evidence="1">
    <location>
        <begin position="39"/>
        <end position="51"/>
    </location>
</feature>
<organism evidence="2 3">
    <name type="scientific">Pleuronectes platessa</name>
    <name type="common">European plaice</name>
    <dbReference type="NCBI Taxonomy" id="8262"/>
    <lineage>
        <taxon>Eukaryota</taxon>
        <taxon>Metazoa</taxon>
        <taxon>Chordata</taxon>
        <taxon>Craniata</taxon>
        <taxon>Vertebrata</taxon>
        <taxon>Euteleostomi</taxon>
        <taxon>Actinopterygii</taxon>
        <taxon>Neopterygii</taxon>
        <taxon>Teleostei</taxon>
        <taxon>Neoteleostei</taxon>
        <taxon>Acanthomorphata</taxon>
        <taxon>Carangaria</taxon>
        <taxon>Pleuronectiformes</taxon>
        <taxon>Pleuronectoidei</taxon>
        <taxon>Pleuronectidae</taxon>
        <taxon>Pleuronectes</taxon>
    </lineage>
</organism>
<dbReference type="EMBL" id="CADEAL010001383">
    <property type="protein sequence ID" value="CAB1431892.1"/>
    <property type="molecule type" value="Genomic_DNA"/>
</dbReference>
<sequence>MQTKKWTWTEVDFESFWPEGPLVLSGAEHNELQIDEGKRLRRTRSTSRRHVSSVEPPAPASISRTSLRLRKDQLLSGLHRSETRSKWNHFHEEISLFTDVLQVPSQIIFAHWLSSSAGTHIALPSCSSSLLLFSLLLFIPPALHPSLIAPHNNSIKTQIQGSRRGIIPHFKNKRFPSWQRWISTSALFQKIETGTIQVEFVISSSPVDKTAQRKLHPARANISHPSLMEPRSIHFEA</sequence>
<keyword evidence="3" id="KW-1185">Reference proteome</keyword>
<name>A0A9N7UK97_PLEPL</name>
<evidence type="ECO:0000313" key="2">
    <source>
        <dbReference type="EMBL" id="CAB1431892.1"/>
    </source>
</evidence>
<accession>A0A9N7UK97</accession>
<dbReference type="Proteomes" id="UP001153269">
    <property type="component" value="Unassembled WGS sequence"/>
</dbReference>
<proteinExistence type="predicted"/>
<evidence type="ECO:0000256" key="1">
    <source>
        <dbReference type="SAM" id="MobiDB-lite"/>
    </source>
</evidence>
<evidence type="ECO:0000313" key="3">
    <source>
        <dbReference type="Proteomes" id="UP001153269"/>
    </source>
</evidence>
<reference evidence="2" key="1">
    <citation type="submission" date="2020-03" db="EMBL/GenBank/DDBJ databases">
        <authorList>
            <person name="Weist P."/>
        </authorList>
    </citation>
    <scope>NUCLEOTIDE SEQUENCE</scope>
</reference>